<dbReference type="InterPro" id="IPR036779">
    <property type="entry name" value="LysM_dom_sf"/>
</dbReference>
<dbReference type="PANTHER" id="PTHR46066">
    <property type="entry name" value="CHITINASE DOMAIN-CONTAINING PROTEIN 1 FAMILY MEMBER"/>
    <property type="match status" value="1"/>
</dbReference>
<dbReference type="InterPro" id="IPR017853">
    <property type="entry name" value="GH"/>
</dbReference>
<dbReference type="AlphaFoldDB" id="A0A8J7H3T3"/>
<dbReference type="Pfam" id="PF01476">
    <property type="entry name" value="LysM"/>
    <property type="match status" value="2"/>
</dbReference>
<evidence type="ECO:0000256" key="1">
    <source>
        <dbReference type="ARBA" id="ARBA00023295"/>
    </source>
</evidence>
<dbReference type="SUPFAM" id="SSF51445">
    <property type="entry name" value="(Trans)glycosidases"/>
    <property type="match status" value="1"/>
</dbReference>
<dbReference type="CDD" id="cd00118">
    <property type="entry name" value="LysM"/>
    <property type="match status" value="2"/>
</dbReference>
<sequence length="427" mass="48367">MEIYVVQQGDTINSIASQFGITAERLIIDNDIEEPYQLVVGQALIITYPSQVYTVEEGDTLEGIADAFNTTVMQLLRNNPFLANRQYIYPGETLVISYNNDKGSLWVVGYTYPFIRDEILRMTLPYLTFLLIFNHRIAAGGEITGGDNDIDVIETAKLYGVPSTLVLTAFSQTGVFDLEAVAEILNDKQIQDKVIDTILTILETKGYNGVNISMQLINENNQQLYLDLLTNITDSLHPQGYSVYVTINPGLTYHQDEITFEKINYTAFSEQSDGLLFLTYDLGSIDRPPNPISIVTSGPLLDYIVSQVPLDKIRIMLPTLGYDWQLPYVEGRTRANALNYDSALALARQNNAVIQYDETTLSAYFEYVDNFNRPHIVYFKDARSIDASIKILQDYGIDGIGIWNVMYYFSQLWLLINSQYQIKKVLD</sequence>
<proteinExistence type="predicted"/>
<dbReference type="Gene3D" id="3.10.350.10">
    <property type="entry name" value="LysM domain"/>
    <property type="match status" value="2"/>
</dbReference>
<dbReference type="InterPro" id="IPR011583">
    <property type="entry name" value="Chitinase_II/V-like_cat"/>
</dbReference>
<dbReference type="PROSITE" id="PS51910">
    <property type="entry name" value="GH18_2"/>
    <property type="match status" value="1"/>
</dbReference>
<feature type="domain" description="LysM" evidence="2">
    <location>
        <begin position="51"/>
        <end position="96"/>
    </location>
</feature>
<feature type="domain" description="GH18" evidence="3">
    <location>
        <begin position="105"/>
        <end position="419"/>
    </location>
</feature>
<dbReference type="GO" id="GO:0016798">
    <property type="term" value="F:hydrolase activity, acting on glycosyl bonds"/>
    <property type="evidence" value="ECO:0007669"/>
    <property type="project" value="UniProtKB-KW"/>
</dbReference>
<dbReference type="GO" id="GO:0005975">
    <property type="term" value="P:carbohydrate metabolic process"/>
    <property type="evidence" value="ECO:0007669"/>
    <property type="project" value="InterPro"/>
</dbReference>
<dbReference type="PROSITE" id="PS51782">
    <property type="entry name" value="LYSM"/>
    <property type="match status" value="2"/>
</dbReference>
<organism evidence="4 5">
    <name type="scientific">Mobilitalea sibirica</name>
    <dbReference type="NCBI Taxonomy" id="1462919"/>
    <lineage>
        <taxon>Bacteria</taxon>
        <taxon>Bacillati</taxon>
        <taxon>Bacillota</taxon>
        <taxon>Clostridia</taxon>
        <taxon>Lachnospirales</taxon>
        <taxon>Lachnospiraceae</taxon>
        <taxon>Mobilitalea</taxon>
    </lineage>
</organism>
<dbReference type="SMART" id="SM00257">
    <property type="entry name" value="LysM"/>
    <property type="match status" value="2"/>
</dbReference>
<protein>
    <submittedName>
        <fullName evidence="4">LysM peptidoglycan-binding domain-containing protein</fullName>
    </submittedName>
</protein>
<dbReference type="SMART" id="SM00636">
    <property type="entry name" value="Glyco_18"/>
    <property type="match status" value="1"/>
</dbReference>
<keyword evidence="1" id="KW-0378">Hydrolase</keyword>
<dbReference type="InterPro" id="IPR018392">
    <property type="entry name" value="LysM"/>
</dbReference>
<dbReference type="GO" id="GO:0008061">
    <property type="term" value="F:chitin binding"/>
    <property type="evidence" value="ECO:0007669"/>
    <property type="project" value="InterPro"/>
</dbReference>
<dbReference type="GO" id="GO:0012505">
    <property type="term" value="C:endomembrane system"/>
    <property type="evidence" value="ECO:0007669"/>
    <property type="project" value="TreeGrafter"/>
</dbReference>
<evidence type="ECO:0000259" key="3">
    <source>
        <dbReference type="PROSITE" id="PS51910"/>
    </source>
</evidence>
<keyword evidence="5" id="KW-1185">Reference proteome</keyword>
<dbReference type="PANTHER" id="PTHR46066:SF2">
    <property type="entry name" value="CHITINASE DOMAIN-CONTAINING PROTEIN 1"/>
    <property type="match status" value="1"/>
</dbReference>
<evidence type="ECO:0000313" key="4">
    <source>
        <dbReference type="EMBL" id="MBH1941867.1"/>
    </source>
</evidence>
<dbReference type="InterPro" id="IPR029070">
    <property type="entry name" value="Chitinase_insertion_sf"/>
</dbReference>
<dbReference type="RefSeq" id="WP_197662116.1">
    <property type="nucleotide sequence ID" value="NZ_JAEAGR010000015.1"/>
</dbReference>
<dbReference type="Gene3D" id="3.20.20.80">
    <property type="entry name" value="Glycosidases"/>
    <property type="match status" value="1"/>
</dbReference>
<evidence type="ECO:0000313" key="5">
    <source>
        <dbReference type="Proteomes" id="UP000623269"/>
    </source>
</evidence>
<dbReference type="GO" id="GO:0070492">
    <property type="term" value="F:oligosaccharide binding"/>
    <property type="evidence" value="ECO:0007669"/>
    <property type="project" value="TreeGrafter"/>
</dbReference>
<comment type="caution">
    <text evidence="4">The sequence shown here is derived from an EMBL/GenBank/DDBJ whole genome shotgun (WGS) entry which is preliminary data.</text>
</comment>
<dbReference type="SUPFAM" id="SSF54106">
    <property type="entry name" value="LysM domain"/>
    <property type="match status" value="2"/>
</dbReference>
<reference evidence="4" key="1">
    <citation type="submission" date="2020-12" db="EMBL/GenBank/DDBJ databases">
        <title>M. sibirica DSM 26468T genome.</title>
        <authorList>
            <person name="Thieme N."/>
            <person name="Rettenmaier R."/>
            <person name="Zverlov V."/>
            <person name="Liebl W."/>
        </authorList>
    </citation>
    <scope>NUCLEOTIDE SEQUENCE</scope>
    <source>
        <strain evidence="4">DSM 26468</strain>
    </source>
</reference>
<dbReference type="Gene3D" id="3.10.50.10">
    <property type="match status" value="1"/>
</dbReference>
<name>A0A8J7H3T3_9FIRM</name>
<keyword evidence="1" id="KW-0326">Glycosidase</keyword>
<dbReference type="InterPro" id="IPR001223">
    <property type="entry name" value="Glyco_hydro18_cat"/>
</dbReference>
<dbReference type="Pfam" id="PF00704">
    <property type="entry name" value="Glyco_hydro_18"/>
    <property type="match status" value="1"/>
</dbReference>
<dbReference type="EMBL" id="JAEAGR010000015">
    <property type="protein sequence ID" value="MBH1941867.1"/>
    <property type="molecule type" value="Genomic_DNA"/>
</dbReference>
<gene>
    <name evidence="4" type="ORF">I5677_13270</name>
</gene>
<dbReference type="Proteomes" id="UP000623269">
    <property type="component" value="Unassembled WGS sequence"/>
</dbReference>
<feature type="domain" description="LysM" evidence="2">
    <location>
        <begin position="2"/>
        <end position="46"/>
    </location>
</feature>
<evidence type="ECO:0000259" key="2">
    <source>
        <dbReference type="PROSITE" id="PS51782"/>
    </source>
</evidence>
<accession>A0A8J7H3T3</accession>